<proteinExistence type="predicted"/>
<dbReference type="EMBL" id="CAKOFQ010006774">
    <property type="protein sequence ID" value="CAH1970415.1"/>
    <property type="molecule type" value="Genomic_DNA"/>
</dbReference>
<evidence type="ECO:0000256" key="1">
    <source>
        <dbReference type="SAM" id="Phobius"/>
    </source>
</evidence>
<evidence type="ECO:0000313" key="3">
    <source>
        <dbReference type="Proteomes" id="UP001152888"/>
    </source>
</evidence>
<reference evidence="2" key="1">
    <citation type="submission" date="2022-03" db="EMBL/GenBank/DDBJ databases">
        <authorList>
            <person name="Sayadi A."/>
        </authorList>
    </citation>
    <scope>NUCLEOTIDE SEQUENCE</scope>
</reference>
<keyword evidence="1" id="KW-1133">Transmembrane helix</keyword>
<dbReference type="OrthoDB" id="6381603at2759"/>
<comment type="caution">
    <text evidence="2">The sequence shown here is derived from an EMBL/GenBank/DDBJ whole genome shotgun (WGS) entry which is preliminary data.</text>
</comment>
<organism evidence="2 3">
    <name type="scientific">Acanthoscelides obtectus</name>
    <name type="common">Bean weevil</name>
    <name type="synonym">Bruchus obtectus</name>
    <dbReference type="NCBI Taxonomy" id="200917"/>
    <lineage>
        <taxon>Eukaryota</taxon>
        <taxon>Metazoa</taxon>
        <taxon>Ecdysozoa</taxon>
        <taxon>Arthropoda</taxon>
        <taxon>Hexapoda</taxon>
        <taxon>Insecta</taxon>
        <taxon>Pterygota</taxon>
        <taxon>Neoptera</taxon>
        <taxon>Endopterygota</taxon>
        <taxon>Coleoptera</taxon>
        <taxon>Polyphaga</taxon>
        <taxon>Cucujiformia</taxon>
        <taxon>Chrysomeloidea</taxon>
        <taxon>Chrysomelidae</taxon>
        <taxon>Bruchinae</taxon>
        <taxon>Bruchini</taxon>
        <taxon>Acanthoscelides</taxon>
    </lineage>
</organism>
<keyword evidence="1" id="KW-0812">Transmembrane</keyword>
<name>A0A9P0P944_ACAOB</name>
<dbReference type="Proteomes" id="UP001152888">
    <property type="component" value="Unassembled WGS sequence"/>
</dbReference>
<gene>
    <name evidence="2" type="ORF">ACAOBT_LOCUS8912</name>
</gene>
<keyword evidence="3" id="KW-1185">Reference proteome</keyword>
<feature type="transmembrane region" description="Helical" evidence="1">
    <location>
        <begin position="26"/>
        <end position="48"/>
    </location>
</feature>
<protein>
    <submittedName>
        <fullName evidence="2">Uncharacterized protein</fullName>
    </submittedName>
</protein>
<keyword evidence="1" id="KW-0472">Membrane</keyword>
<dbReference type="AlphaFoldDB" id="A0A9P0P944"/>
<evidence type="ECO:0000313" key="2">
    <source>
        <dbReference type="EMBL" id="CAH1970415.1"/>
    </source>
</evidence>
<accession>A0A9P0P944</accession>
<sequence>MLSENYTTPTAITTTEAPYVPDDAKYLIAPLVVMVLVMILSILVYLMARRRRMISLRRNILSLYDFDSHEQEWESLTNSNEYPTYTNDHVTTRL</sequence>